<dbReference type="PANTHER" id="PTHR24253:SF153">
    <property type="entry name" value="SERINE PROTEASE HEPSIN"/>
    <property type="match status" value="1"/>
</dbReference>
<feature type="signal peptide" evidence="3">
    <location>
        <begin position="1"/>
        <end position="38"/>
    </location>
</feature>
<dbReference type="PRINTS" id="PR00722">
    <property type="entry name" value="CHYMOTRYPSIN"/>
</dbReference>
<dbReference type="InterPro" id="IPR043504">
    <property type="entry name" value="Peptidase_S1_PA_chymotrypsin"/>
</dbReference>
<dbReference type="PROSITE" id="PS00135">
    <property type="entry name" value="TRYPSIN_SER"/>
    <property type="match status" value="1"/>
</dbReference>
<dbReference type="SMART" id="SM00020">
    <property type="entry name" value="Tryp_SPc"/>
    <property type="match status" value="1"/>
</dbReference>
<evidence type="ECO:0000259" key="4">
    <source>
        <dbReference type="PROSITE" id="PS50240"/>
    </source>
</evidence>
<dbReference type="PANTHER" id="PTHR24253">
    <property type="entry name" value="TRANSMEMBRANE PROTEASE SERINE"/>
    <property type="match status" value="1"/>
</dbReference>
<dbReference type="PROSITE" id="PS51257">
    <property type="entry name" value="PROKAR_LIPOPROTEIN"/>
    <property type="match status" value="1"/>
</dbReference>
<dbReference type="InterPro" id="IPR001254">
    <property type="entry name" value="Trypsin_dom"/>
</dbReference>
<accession>A0AAN9Z7H9</accession>
<keyword evidence="2" id="KW-0645">Protease</keyword>
<dbReference type="CDD" id="cd00190">
    <property type="entry name" value="Tryp_SPc"/>
    <property type="match status" value="1"/>
</dbReference>
<gene>
    <name evidence="5" type="ORF">R5R35_014507</name>
</gene>
<dbReference type="GO" id="GO:0006508">
    <property type="term" value="P:proteolysis"/>
    <property type="evidence" value="ECO:0007669"/>
    <property type="project" value="UniProtKB-KW"/>
</dbReference>
<evidence type="ECO:0000313" key="5">
    <source>
        <dbReference type="EMBL" id="KAK7865692.1"/>
    </source>
</evidence>
<dbReference type="AlphaFoldDB" id="A0AAN9Z7H9"/>
<dbReference type="InterPro" id="IPR033116">
    <property type="entry name" value="TRYPSIN_SER"/>
</dbReference>
<dbReference type="InterPro" id="IPR001314">
    <property type="entry name" value="Peptidase_S1A"/>
</dbReference>
<sequence length="304" mass="32600">MASAQRRSGRPAPGLGLGLWPGLWLGVWLWAACAAAGAGRVQGRGALRDAGAFRLPAHARIFGGVNASAHEFPAQVYIVSLLQPGHEPPSGLFCGGTILNEKWILTAAHCIKHSVRTVLGFGTANKQRLEYQVAARVIPHEEYVLYGRNDNNAENDVGLVEASERLPLDGRAVAAARLPDALHPLPRGRGVVVTGWGRWTYDDLQAHPGSTAVLKKLDVHIFPCPGDVSHVICIQTDAGTGICDGDSGGPLMVNGVFYGVASYVDNVNDDPMLDPNLHCNEVGSWAVYMSVQAYRPWIHQHTGI</sequence>
<keyword evidence="3" id="KW-0732">Signal</keyword>
<dbReference type="Pfam" id="PF00089">
    <property type="entry name" value="Trypsin"/>
    <property type="match status" value="1"/>
</dbReference>
<dbReference type="PROSITE" id="PS00134">
    <property type="entry name" value="TRYPSIN_HIS"/>
    <property type="match status" value="1"/>
</dbReference>
<dbReference type="SUPFAM" id="SSF50494">
    <property type="entry name" value="Trypsin-like serine proteases"/>
    <property type="match status" value="1"/>
</dbReference>
<evidence type="ECO:0000256" key="1">
    <source>
        <dbReference type="ARBA" id="ARBA00023157"/>
    </source>
</evidence>
<protein>
    <recommendedName>
        <fullName evidence="4">Peptidase S1 domain-containing protein</fullName>
    </recommendedName>
</protein>
<dbReference type="Gene3D" id="2.40.10.10">
    <property type="entry name" value="Trypsin-like serine proteases"/>
    <property type="match status" value="1"/>
</dbReference>
<keyword evidence="6" id="KW-1185">Reference proteome</keyword>
<name>A0AAN9Z7H9_9ORTH</name>
<keyword evidence="1" id="KW-1015">Disulfide bond</keyword>
<comment type="caution">
    <text evidence="5">The sequence shown here is derived from an EMBL/GenBank/DDBJ whole genome shotgun (WGS) entry which is preliminary data.</text>
</comment>
<dbReference type="InterPro" id="IPR009003">
    <property type="entry name" value="Peptidase_S1_PA"/>
</dbReference>
<keyword evidence="2" id="KW-0720">Serine protease</keyword>
<feature type="domain" description="Peptidase S1" evidence="4">
    <location>
        <begin position="61"/>
        <end position="303"/>
    </location>
</feature>
<keyword evidence="2" id="KW-0378">Hydrolase</keyword>
<evidence type="ECO:0000313" key="6">
    <source>
        <dbReference type="Proteomes" id="UP001378592"/>
    </source>
</evidence>
<evidence type="ECO:0000256" key="3">
    <source>
        <dbReference type="SAM" id="SignalP"/>
    </source>
</evidence>
<dbReference type="PROSITE" id="PS50240">
    <property type="entry name" value="TRYPSIN_DOM"/>
    <property type="match status" value="1"/>
</dbReference>
<evidence type="ECO:0000256" key="2">
    <source>
        <dbReference type="RuleBase" id="RU363034"/>
    </source>
</evidence>
<proteinExistence type="predicted"/>
<dbReference type="GO" id="GO:0004252">
    <property type="term" value="F:serine-type endopeptidase activity"/>
    <property type="evidence" value="ECO:0007669"/>
    <property type="project" value="InterPro"/>
</dbReference>
<feature type="chain" id="PRO_5043013524" description="Peptidase S1 domain-containing protein" evidence="3">
    <location>
        <begin position="39"/>
        <end position="304"/>
    </location>
</feature>
<organism evidence="5 6">
    <name type="scientific">Gryllus longicercus</name>
    <dbReference type="NCBI Taxonomy" id="2509291"/>
    <lineage>
        <taxon>Eukaryota</taxon>
        <taxon>Metazoa</taxon>
        <taxon>Ecdysozoa</taxon>
        <taxon>Arthropoda</taxon>
        <taxon>Hexapoda</taxon>
        <taxon>Insecta</taxon>
        <taxon>Pterygota</taxon>
        <taxon>Neoptera</taxon>
        <taxon>Polyneoptera</taxon>
        <taxon>Orthoptera</taxon>
        <taxon>Ensifera</taxon>
        <taxon>Gryllidea</taxon>
        <taxon>Grylloidea</taxon>
        <taxon>Gryllidae</taxon>
        <taxon>Gryllinae</taxon>
        <taxon>Gryllus</taxon>
    </lineage>
</organism>
<dbReference type="Proteomes" id="UP001378592">
    <property type="component" value="Unassembled WGS sequence"/>
</dbReference>
<reference evidence="5 6" key="1">
    <citation type="submission" date="2024-03" db="EMBL/GenBank/DDBJ databases">
        <title>The genome assembly and annotation of the cricket Gryllus longicercus Weissman &amp; Gray.</title>
        <authorList>
            <person name="Szrajer S."/>
            <person name="Gray D."/>
            <person name="Ylla G."/>
        </authorList>
    </citation>
    <scope>NUCLEOTIDE SEQUENCE [LARGE SCALE GENOMIC DNA]</scope>
    <source>
        <strain evidence="5">DAG 2021-001</strain>
        <tissue evidence="5">Whole body minus gut</tissue>
    </source>
</reference>
<dbReference type="InterPro" id="IPR018114">
    <property type="entry name" value="TRYPSIN_HIS"/>
</dbReference>
<dbReference type="EMBL" id="JAZDUA010000168">
    <property type="protein sequence ID" value="KAK7865692.1"/>
    <property type="molecule type" value="Genomic_DNA"/>
</dbReference>